<dbReference type="Ensembl" id="ENSSSCT00045015780.1">
    <property type="protein sequence ID" value="ENSSSCP00045010950.1"/>
    <property type="gene ID" value="ENSSSCG00045009317.1"/>
</dbReference>
<dbReference type="Proteomes" id="UP000694728">
    <property type="component" value="Unplaced"/>
</dbReference>
<name>A0A8D1H1G8_PIG</name>
<evidence type="ECO:0000313" key="2">
    <source>
        <dbReference type="Proteomes" id="UP000694728"/>
    </source>
</evidence>
<dbReference type="Ensembl" id="ENSSSCT00050026372.1">
    <property type="protein sequence ID" value="ENSSSCP00050010917.1"/>
    <property type="gene ID" value="ENSSSCG00050019546.1"/>
</dbReference>
<protein>
    <submittedName>
        <fullName evidence="1">Uncharacterized protein</fullName>
    </submittedName>
</protein>
<dbReference type="Ensembl" id="ENSSSCT00035082270.1">
    <property type="protein sequence ID" value="ENSSSCP00035034114.1"/>
    <property type="gene ID" value="ENSSSCG00035061244.1"/>
</dbReference>
<dbReference type="Ensembl" id="ENSSSCT00015061705.1">
    <property type="protein sequence ID" value="ENSSSCP00015024784.1"/>
    <property type="gene ID" value="ENSSSCG00015046291.1"/>
</dbReference>
<dbReference type="Proteomes" id="UP000694571">
    <property type="component" value="Unplaced"/>
</dbReference>
<dbReference type="Ensembl" id="ENSSSCT00065066800.1">
    <property type="protein sequence ID" value="ENSSSCP00065028980.1"/>
    <property type="gene ID" value="ENSSSCG00065048822.1"/>
</dbReference>
<evidence type="ECO:0000313" key="1">
    <source>
        <dbReference type="Ensembl" id="ENSSSCP00045010950.1"/>
    </source>
</evidence>
<sequence>FKALVLQVEIHVVITSLNTDQSSVSKATEIKVKINQWDLIKLTSFCTAKETKKKTKIQLTEWEKIVSKDATDKGLISKIYKQLIQLNSKKANSPMEKWAKELNRHLSKEDVQMANKHIKKCSTSLTVREMQIKTTLRYDLTPVRMATINRSINNKCWRGCGEKGTLLHCWWECRLV</sequence>
<proteinExistence type="predicted"/>
<dbReference type="Proteomes" id="UP000694720">
    <property type="component" value="Unplaced"/>
</dbReference>
<dbReference type="Ensembl" id="ENSSSCT00055020044.1">
    <property type="protein sequence ID" value="ENSSSCP00055015813.1"/>
    <property type="gene ID" value="ENSSSCG00055010264.1"/>
</dbReference>
<dbReference type="AlphaFoldDB" id="A0A8D1H1G8"/>
<dbReference type="Proteomes" id="UP000694724">
    <property type="component" value="Unplaced"/>
</dbReference>
<accession>A0A8D1H1G8</accession>
<organism evidence="1 2">
    <name type="scientific">Sus scrofa</name>
    <name type="common">Pig</name>
    <dbReference type="NCBI Taxonomy" id="9823"/>
    <lineage>
        <taxon>Eukaryota</taxon>
        <taxon>Metazoa</taxon>
        <taxon>Chordata</taxon>
        <taxon>Craniata</taxon>
        <taxon>Vertebrata</taxon>
        <taxon>Euteleostomi</taxon>
        <taxon>Mammalia</taxon>
        <taxon>Eutheria</taxon>
        <taxon>Laurasiatheria</taxon>
        <taxon>Artiodactyla</taxon>
        <taxon>Suina</taxon>
        <taxon>Suidae</taxon>
        <taxon>Sus</taxon>
    </lineage>
</organism>
<reference evidence="1" key="1">
    <citation type="submission" date="2025-05" db="UniProtKB">
        <authorList>
            <consortium name="Ensembl"/>
        </authorList>
    </citation>
    <scope>IDENTIFICATION</scope>
</reference>
<dbReference type="Proteomes" id="UP000694726">
    <property type="component" value="Unplaced"/>
</dbReference>
<dbReference type="Proteomes" id="UP000694725">
    <property type="component" value="Unplaced"/>
</dbReference>